<dbReference type="Pfam" id="PF02470">
    <property type="entry name" value="MlaD"/>
    <property type="match status" value="1"/>
</dbReference>
<sequence>MAQPVLLVRFVPDGASVGGRSRQRPRLPLHRGGDRAVITRLTKIQLLIFAIVTLVGGTIVGGRYAQIDRLVFDRTYEVRAQLSASGGIFEGAEVTYRGIKIGRVDEVDFTDDGVDIVLAIENDAPDIPRDAQAVVANKSAIGEQYVDLRPQSDGEPYLRAGDVITRRHTEVPIETTTLLINTNELVASIDTGSLSTVVSEMGQAFEGTGRDLETILDTSTSFIEEAHVNIDVTRDLIRKSGTVLQTQVDKRSEIATFAENLALFSDTLREADPDLRAVVDNGAPTAQTLDEVVNENAEDLTALLDNLAVAGEPLLEGKIGLQSILILYPYLLQGTFSVVSPSDEEGEYDANFGLVLTPTPHTCSYYEHGPGSGYRDRRNPADVERREFDTTIDCRLPENDIARQAAKTEYAPRTEVPAATEEGKDWGWMLLDVAAQ</sequence>
<evidence type="ECO:0000259" key="2">
    <source>
        <dbReference type="Pfam" id="PF02470"/>
    </source>
</evidence>
<reference evidence="4 5" key="1">
    <citation type="submission" date="2018-10" db="EMBL/GenBank/DDBJ databases">
        <title>Aeromicrobium sp. 9W16Y-2 whole genome shotgun sequence.</title>
        <authorList>
            <person name="Li F."/>
        </authorList>
    </citation>
    <scope>NUCLEOTIDE SEQUENCE [LARGE SCALE GENOMIC DNA]</scope>
    <source>
        <strain evidence="4 5">9W16Y-2</strain>
    </source>
</reference>
<gene>
    <name evidence="4" type="ORF">D9V41_05000</name>
</gene>
<dbReference type="GO" id="GO:0005576">
    <property type="term" value="C:extracellular region"/>
    <property type="evidence" value="ECO:0007669"/>
    <property type="project" value="TreeGrafter"/>
</dbReference>
<keyword evidence="1" id="KW-0472">Membrane</keyword>
<accession>A0A3L8PM23</accession>
<dbReference type="InterPro" id="IPR003399">
    <property type="entry name" value="Mce/MlaD"/>
</dbReference>
<dbReference type="EMBL" id="RDBF01000003">
    <property type="protein sequence ID" value="RLV56437.1"/>
    <property type="molecule type" value="Genomic_DNA"/>
</dbReference>
<dbReference type="AlphaFoldDB" id="A0A3L8PM23"/>
<dbReference type="Pfam" id="PF11887">
    <property type="entry name" value="Mce4_CUP1"/>
    <property type="match status" value="1"/>
</dbReference>
<organism evidence="4 5">
    <name type="scientific">Aeromicrobium phragmitis</name>
    <dbReference type="NCBI Taxonomy" id="2478914"/>
    <lineage>
        <taxon>Bacteria</taxon>
        <taxon>Bacillati</taxon>
        <taxon>Actinomycetota</taxon>
        <taxon>Actinomycetes</taxon>
        <taxon>Propionibacteriales</taxon>
        <taxon>Nocardioidaceae</taxon>
        <taxon>Aeromicrobium</taxon>
    </lineage>
</organism>
<name>A0A3L8PM23_9ACTN</name>
<comment type="caution">
    <text evidence="4">The sequence shown here is derived from an EMBL/GenBank/DDBJ whole genome shotgun (WGS) entry which is preliminary data.</text>
</comment>
<dbReference type="PANTHER" id="PTHR33371">
    <property type="entry name" value="INTERMEMBRANE PHOSPHOLIPID TRANSPORT SYSTEM BINDING PROTEIN MLAD-RELATED"/>
    <property type="match status" value="1"/>
</dbReference>
<evidence type="ECO:0000256" key="1">
    <source>
        <dbReference type="SAM" id="Phobius"/>
    </source>
</evidence>
<dbReference type="InterPro" id="IPR005693">
    <property type="entry name" value="Mce"/>
</dbReference>
<evidence type="ECO:0000259" key="3">
    <source>
        <dbReference type="Pfam" id="PF11887"/>
    </source>
</evidence>
<keyword evidence="5" id="KW-1185">Reference proteome</keyword>
<dbReference type="OrthoDB" id="4741753at2"/>
<dbReference type="PANTHER" id="PTHR33371:SF16">
    <property type="entry name" value="MCE-FAMILY PROTEIN MCE3F"/>
    <property type="match status" value="1"/>
</dbReference>
<feature type="domain" description="Mce/MlaD" evidence="2">
    <location>
        <begin position="74"/>
        <end position="150"/>
    </location>
</feature>
<keyword evidence="1" id="KW-0812">Transmembrane</keyword>
<protein>
    <submittedName>
        <fullName evidence="4">MCE family protein</fullName>
    </submittedName>
</protein>
<dbReference type="Proteomes" id="UP000282515">
    <property type="component" value="Unassembled WGS sequence"/>
</dbReference>
<evidence type="ECO:0000313" key="5">
    <source>
        <dbReference type="Proteomes" id="UP000282515"/>
    </source>
</evidence>
<dbReference type="NCBIfam" id="TIGR00996">
    <property type="entry name" value="Mtu_fam_mce"/>
    <property type="match status" value="1"/>
</dbReference>
<feature type="transmembrane region" description="Helical" evidence="1">
    <location>
        <begin position="44"/>
        <end position="65"/>
    </location>
</feature>
<feature type="domain" description="Mammalian cell entry C-terminal" evidence="3">
    <location>
        <begin position="158"/>
        <end position="308"/>
    </location>
</feature>
<evidence type="ECO:0000313" key="4">
    <source>
        <dbReference type="EMBL" id="RLV56437.1"/>
    </source>
</evidence>
<dbReference type="InterPro" id="IPR024516">
    <property type="entry name" value="Mce_C"/>
</dbReference>
<proteinExistence type="predicted"/>
<dbReference type="InterPro" id="IPR052336">
    <property type="entry name" value="MlaD_Phospholipid_Transporter"/>
</dbReference>
<keyword evidence="1" id="KW-1133">Transmembrane helix</keyword>